<dbReference type="GO" id="GO:0005886">
    <property type="term" value="C:plasma membrane"/>
    <property type="evidence" value="ECO:0007669"/>
    <property type="project" value="TreeGrafter"/>
</dbReference>
<proteinExistence type="inferred from homology"/>
<keyword evidence="7" id="KW-1185">Reference proteome</keyword>
<dbReference type="Pfam" id="PF04145">
    <property type="entry name" value="Ctr"/>
    <property type="match status" value="1"/>
</dbReference>
<organism evidence="6 7">
    <name type="scientific">Microdochium trichocladiopsis</name>
    <dbReference type="NCBI Taxonomy" id="1682393"/>
    <lineage>
        <taxon>Eukaryota</taxon>
        <taxon>Fungi</taxon>
        <taxon>Dikarya</taxon>
        <taxon>Ascomycota</taxon>
        <taxon>Pezizomycotina</taxon>
        <taxon>Sordariomycetes</taxon>
        <taxon>Xylariomycetidae</taxon>
        <taxon>Xylariales</taxon>
        <taxon>Microdochiaceae</taxon>
        <taxon>Microdochium</taxon>
    </lineage>
</organism>
<dbReference type="GO" id="GO:0005375">
    <property type="term" value="F:copper ion transmembrane transporter activity"/>
    <property type="evidence" value="ECO:0007669"/>
    <property type="project" value="UniProtKB-UniRule"/>
</dbReference>
<dbReference type="Proteomes" id="UP000756346">
    <property type="component" value="Unassembled WGS sequence"/>
</dbReference>
<feature type="transmembrane region" description="Helical" evidence="4">
    <location>
        <begin position="49"/>
        <end position="69"/>
    </location>
</feature>
<dbReference type="InterPro" id="IPR007274">
    <property type="entry name" value="Cop_transporter"/>
</dbReference>
<keyword evidence="4" id="KW-0406">Ion transport</keyword>
<evidence type="ECO:0000313" key="7">
    <source>
        <dbReference type="Proteomes" id="UP000756346"/>
    </source>
</evidence>
<keyword evidence="4" id="KW-0813">Transport</keyword>
<dbReference type="PANTHER" id="PTHR12483:SF120">
    <property type="entry name" value="HIGH-AFFINITY COPPER TRANSPORTER CTRA2"/>
    <property type="match status" value="1"/>
</dbReference>
<feature type="region of interest" description="Disordered" evidence="5">
    <location>
        <begin position="141"/>
        <end position="163"/>
    </location>
</feature>
<feature type="compositionally biased region" description="Low complexity" evidence="5">
    <location>
        <begin position="141"/>
        <end position="156"/>
    </location>
</feature>
<feature type="region of interest" description="Disordered" evidence="5">
    <location>
        <begin position="1"/>
        <end position="20"/>
    </location>
</feature>
<keyword evidence="3 4" id="KW-0472">Membrane</keyword>
<evidence type="ECO:0000256" key="5">
    <source>
        <dbReference type="SAM" id="MobiDB-lite"/>
    </source>
</evidence>
<evidence type="ECO:0000313" key="6">
    <source>
        <dbReference type="EMBL" id="KAH7037388.1"/>
    </source>
</evidence>
<keyword evidence="4" id="KW-0186">Copper</keyword>
<gene>
    <name evidence="6" type="ORF">B0I36DRAFT_371918</name>
</gene>
<keyword evidence="1 4" id="KW-0812">Transmembrane</keyword>
<accession>A0A9P8YG91</accession>
<evidence type="ECO:0000256" key="4">
    <source>
        <dbReference type="RuleBase" id="RU367022"/>
    </source>
</evidence>
<comment type="similarity">
    <text evidence="4">Belongs to the copper transporter (Ctr) (TC 1.A.56) family. SLC31A subfamily.</text>
</comment>
<dbReference type="RefSeq" id="XP_046016509.1">
    <property type="nucleotide sequence ID" value="XM_046160063.1"/>
</dbReference>
<sequence length="227" mass="24563">MDHSSMDMDMDMGGTDPSSSSHNMQMMSIFQTSMSTSLYSASWTPTTTAGYAGTCIFLILLALGFRLLLWGKTAAEARWLDAEIRRRYVVVQGKPRLAERVSRDGDAKRATLVLSENGVEEDVVVLQKNIISAVTTTTTAAADDDNNNNGADATGGRSRSVLGGQHARPWRMSVDPLRALFDTVIVGVGYLLMLAVMTMNVGYFLSILAGTFLGSLLVGRFTGLVEH</sequence>
<evidence type="ECO:0000256" key="2">
    <source>
        <dbReference type="ARBA" id="ARBA00022989"/>
    </source>
</evidence>
<comment type="caution">
    <text evidence="6">The sequence shown here is derived from an EMBL/GenBank/DDBJ whole genome shotgun (WGS) entry which is preliminary data.</text>
</comment>
<keyword evidence="2 4" id="KW-1133">Transmembrane helix</keyword>
<dbReference type="PANTHER" id="PTHR12483">
    <property type="entry name" value="SOLUTE CARRIER FAMILY 31 COPPER TRANSPORTERS"/>
    <property type="match status" value="1"/>
</dbReference>
<dbReference type="EMBL" id="JAGTJQ010000002">
    <property type="protein sequence ID" value="KAH7037388.1"/>
    <property type="molecule type" value="Genomic_DNA"/>
</dbReference>
<feature type="transmembrane region" description="Helical" evidence="4">
    <location>
        <begin position="179"/>
        <end position="197"/>
    </location>
</feature>
<name>A0A9P8YG91_9PEZI</name>
<evidence type="ECO:0000256" key="1">
    <source>
        <dbReference type="ARBA" id="ARBA00022692"/>
    </source>
</evidence>
<dbReference type="AlphaFoldDB" id="A0A9P8YG91"/>
<keyword evidence="4" id="KW-0187">Copper transport</keyword>
<feature type="transmembrane region" description="Helical" evidence="4">
    <location>
        <begin position="203"/>
        <end position="225"/>
    </location>
</feature>
<reference evidence="6" key="1">
    <citation type="journal article" date="2021" name="Nat. Commun.">
        <title>Genetic determinants of endophytism in the Arabidopsis root mycobiome.</title>
        <authorList>
            <person name="Mesny F."/>
            <person name="Miyauchi S."/>
            <person name="Thiergart T."/>
            <person name="Pickel B."/>
            <person name="Atanasova L."/>
            <person name="Karlsson M."/>
            <person name="Huettel B."/>
            <person name="Barry K.W."/>
            <person name="Haridas S."/>
            <person name="Chen C."/>
            <person name="Bauer D."/>
            <person name="Andreopoulos W."/>
            <person name="Pangilinan J."/>
            <person name="LaButti K."/>
            <person name="Riley R."/>
            <person name="Lipzen A."/>
            <person name="Clum A."/>
            <person name="Drula E."/>
            <person name="Henrissat B."/>
            <person name="Kohler A."/>
            <person name="Grigoriev I.V."/>
            <person name="Martin F.M."/>
            <person name="Hacquard S."/>
        </authorList>
    </citation>
    <scope>NUCLEOTIDE SEQUENCE</scope>
    <source>
        <strain evidence="6">MPI-CAGE-CH-0230</strain>
    </source>
</reference>
<dbReference type="GeneID" id="70189609"/>
<protein>
    <recommendedName>
        <fullName evidence="4">Copper transport protein</fullName>
    </recommendedName>
</protein>
<evidence type="ECO:0000256" key="3">
    <source>
        <dbReference type="ARBA" id="ARBA00023136"/>
    </source>
</evidence>
<feature type="compositionally biased region" description="Low complexity" evidence="5">
    <location>
        <begin position="11"/>
        <end position="20"/>
    </location>
</feature>
<comment type="subcellular location">
    <subcellularLocation>
        <location evidence="4">Membrane</location>
        <topology evidence="4">Multi-pass membrane protein</topology>
    </subcellularLocation>
</comment>
<dbReference type="OrthoDB" id="73901at2759"/>